<evidence type="ECO:0000313" key="4">
    <source>
        <dbReference type="Proteomes" id="UP000241788"/>
    </source>
</evidence>
<gene>
    <name evidence="3" type="ORF">SAMN05421546_1699</name>
</gene>
<dbReference type="EMBL" id="FTLW01000003">
    <property type="protein sequence ID" value="SIQ66740.1"/>
    <property type="molecule type" value="Genomic_DNA"/>
</dbReference>
<dbReference type="RefSeq" id="WP_076587150.1">
    <property type="nucleotide sequence ID" value="NZ_FTLW01000003.1"/>
</dbReference>
<keyword evidence="4" id="KW-1185">Reference proteome</keyword>
<evidence type="ECO:0000313" key="3">
    <source>
        <dbReference type="EMBL" id="SIQ66740.1"/>
    </source>
</evidence>
<dbReference type="GO" id="GO:0016757">
    <property type="term" value="F:glycosyltransferase activity"/>
    <property type="evidence" value="ECO:0007669"/>
    <property type="project" value="InterPro"/>
</dbReference>
<dbReference type="Pfam" id="PF00534">
    <property type="entry name" value="Glycos_transf_1"/>
    <property type="match status" value="1"/>
</dbReference>
<dbReference type="Proteomes" id="UP000241788">
    <property type="component" value="Unassembled WGS sequence"/>
</dbReference>
<feature type="domain" description="Glycosyl transferase family 1" evidence="1">
    <location>
        <begin position="193"/>
        <end position="344"/>
    </location>
</feature>
<dbReference type="InterPro" id="IPR001296">
    <property type="entry name" value="Glyco_trans_1"/>
</dbReference>
<feature type="domain" description="Glycosyltransferase subfamily 4-like N-terminal" evidence="2">
    <location>
        <begin position="17"/>
        <end position="170"/>
    </location>
</feature>
<evidence type="ECO:0000259" key="1">
    <source>
        <dbReference type="Pfam" id="PF00534"/>
    </source>
</evidence>
<dbReference type="GO" id="GO:1901135">
    <property type="term" value="P:carbohydrate derivative metabolic process"/>
    <property type="evidence" value="ECO:0007669"/>
    <property type="project" value="UniProtKB-ARBA"/>
</dbReference>
<proteinExistence type="predicted"/>
<dbReference type="STRING" id="1604334.SAMN05421546_1699"/>
<organism evidence="3 4">
    <name type="scientific">Solilutibacter tolerans</name>
    <dbReference type="NCBI Taxonomy" id="1604334"/>
    <lineage>
        <taxon>Bacteria</taxon>
        <taxon>Pseudomonadati</taxon>
        <taxon>Pseudomonadota</taxon>
        <taxon>Gammaproteobacteria</taxon>
        <taxon>Lysobacterales</taxon>
        <taxon>Lysobacteraceae</taxon>
        <taxon>Solilutibacter</taxon>
    </lineage>
</organism>
<dbReference type="InterPro" id="IPR028098">
    <property type="entry name" value="Glyco_trans_4-like_N"/>
</dbReference>
<name>A0A1N6UM91_9GAMM</name>
<reference evidence="4" key="1">
    <citation type="submission" date="2017-01" db="EMBL/GenBank/DDBJ databases">
        <authorList>
            <person name="Varghese N."/>
            <person name="Submissions S."/>
        </authorList>
    </citation>
    <scope>NUCLEOTIDE SEQUENCE [LARGE SCALE GENOMIC DNA]</scope>
    <source>
        <strain evidence="4">UM1</strain>
    </source>
</reference>
<dbReference type="Pfam" id="PF13439">
    <property type="entry name" value="Glyco_transf_4"/>
    <property type="match status" value="1"/>
</dbReference>
<dbReference type="PANTHER" id="PTHR12526:SF638">
    <property type="entry name" value="SPORE COAT PROTEIN SA"/>
    <property type="match status" value="1"/>
</dbReference>
<sequence length="370" mass="39903">MGRRLTVVQLLPALASGGVERSTIEIAQALVRAGHRAIVVSKGGRLVPMLEAAGGEHITLDIGAKSLATLTRVGALRKAIADVDPDIVHVRSRLPAWLGRFALRGMPAAKRPHWMTTVHGLNSPSRYSAVMVSGERVICVSRTVRDYVLHHYPKTDPSKLRVIPRGIDIADFPRREGIDRAAREVMAKQYPALAGEGPLLLLPGRGTRLKGHADALALLSHLRNQGIDARLWMPGAREPGREAYVAELEAEAGQTGCADALAITAPTFDIAQAYTMSDVVLQLSRKPETFGRTVIEALSVGVPVVGWAHGGAGELLEELQPEGAVPAFDIDRLTRHVMTMLRQPPVPPATMPYTLQAMQDATLAVYNELA</sequence>
<evidence type="ECO:0000259" key="2">
    <source>
        <dbReference type="Pfam" id="PF13439"/>
    </source>
</evidence>
<dbReference type="Gene3D" id="3.40.50.2000">
    <property type="entry name" value="Glycogen Phosphorylase B"/>
    <property type="match status" value="2"/>
</dbReference>
<dbReference type="OrthoDB" id="8523124at2"/>
<keyword evidence="3" id="KW-0808">Transferase</keyword>
<dbReference type="PANTHER" id="PTHR12526">
    <property type="entry name" value="GLYCOSYLTRANSFERASE"/>
    <property type="match status" value="1"/>
</dbReference>
<protein>
    <submittedName>
        <fullName evidence="3">Glycosyltransferase involved in cell wall bisynthesis</fullName>
    </submittedName>
</protein>
<dbReference type="SUPFAM" id="SSF53756">
    <property type="entry name" value="UDP-Glycosyltransferase/glycogen phosphorylase"/>
    <property type="match status" value="1"/>
</dbReference>
<dbReference type="AlphaFoldDB" id="A0A1N6UM91"/>
<accession>A0A1N6UM91</accession>